<organism evidence="1 2">
    <name type="scientific">Helicobacter pylori</name>
    <name type="common">Campylobacter pylori</name>
    <dbReference type="NCBI Taxonomy" id="210"/>
    <lineage>
        <taxon>Bacteria</taxon>
        <taxon>Pseudomonadati</taxon>
        <taxon>Campylobacterota</taxon>
        <taxon>Epsilonproteobacteria</taxon>
        <taxon>Campylobacterales</taxon>
        <taxon>Helicobacteraceae</taxon>
        <taxon>Helicobacter</taxon>
    </lineage>
</organism>
<dbReference type="PATRIC" id="fig|210.1947.peg.428"/>
<reference evidence="1 2" key="1">
    <citation type="submission" date="2016-09" db="EMBL/GenBank/DDBJ databases">
        <authorList>
            <person name="Capua I."/>
            <person name="De Benedictis P."/>
            <person name="Joannis T."/>
            <person name="Lombin L.H."/>
            <person name="Cattoli G."/>
        </authorList>
    </citation>
    <scope>NUCLEOTIDE SEQUENCE [LARGE SCALE GENOMIC DNA]</scope>
    <source>
        <strain evidence="1 2">132A</strain>
    </source>
</reference>
<name>A0A0K9MZ05_HELPX</name>
<protein>
    <submittedName>
        <fullName evidence="1">Uncharacterized protein</fullName>
    </submittedName>
</protein>
<evidence type="ECO:0000313" key="1">
    <source>
        <dbReference type="EMBL" id="OLR48672.1"/>
    </source>
</evidence>
<proteinExistence type="predicted"/>
<accession>A0A0K9MZ05</accession>
<gene>
    <name evidence="1" type="ORF">BIZ48_07505</name>
</gene>
<dbReference type="Proteomes" id="UP000186621">
    <property type="component" value="Unassembled WGS sequence"/>
</dbReference>
<evidence type="ECO:0000313" key="2">
    <source>
        <dbReference type="Proteomes" id="UP000186621"/>
    </source>
</evidence>
<dbReference type="RefSeq" id="WP_000517568.1">
    <property type="nucleotide sequence ID" value="NZ_JABKCK010000005.1"/>
</dbReference>
<dbReference type="AlphaFoldDB" id="A0A0K9MZ05"/>
<dbReference type="EMBL" id="MJMX01000007">
    <property type="protein sequence ID" value="OLR48672.1"/>
    <property type="molecule type" value="Genomic_DNA"/>
</dbReference>
<comment type="caution">
    <text evidence="1">The sequence shown here is derived from an EMBL/GenBank/DDBJ whole genome shotgun (WGS) entry which is preliminary data.</text>
</comment>
<sequence>MGKMKQETAIDYEKLANHWNNNDENSEALNAFTDAYLYKYEKKSQKVRAIEVSSLNKACMGEFCHKNPNLF</sequence>